<dbReference type="AlphaFoldDB" id="A0AAV9F903"/>
<accession>A0AAV9F903</accession>
<feature type="domain" description="RRM" evidence="3">
    <location>
        <begin position="17"/>
        <end position="83"/>
    </location>
</feature>
<dbReference type="Gene3D" id="3.30.70.330">
    <property type="match status" value="1"/>
</dbReference>
<comment type="caution">
    <text evidence="4">The sequence shown here is derived from an EMBL/GenBank/DDBJ whole genome shotgun (WGS) entry which is preliminary data.</text>
</comment>
<reference evidence="4" key="2">
    <citation type="submission" date="2023-06" db="EMBL/GenBank/DDBJ databases">
        <authorList>
            <person name="Ma L."/>
            <person name="Liu K.-W."/>
            <person name="Li Z."/>
            <person name="Hsiao Y.-Y."/>
            <person name="Qi Y."/>
            <person name="Fu T."/>
            <person name="Tang G."/>
            <person name="Zhang D."/>
            <person name="Sun W.-H."/>
            <person name="Liu D.-K."/>
            <person name="Li Y."/>
            <person name="Chen G.-Z."/>
            <person name="Liu X.-D."/>
            <person name="Liao X.-Y."/>
            <person name="Jiang Y.-T."/>
            <person name="Yu X."/>
            <person name="Hao Y."/>
            <person name="Huang J."/>
            <person name="Zhao X.-W."/>
            <person name="Ke S."/>
            <person name="Chen Y.-Y."/>
            <person name="Wu W.-L."/>
            <person name="Hsu J.-L."/>
            <person name="Lin Y.-F."/>
            <person name="Huang M.-D."/>
            <person name="Li C.-Y."/>
            <person name="Huang L."/>
            <person name="Wang Z.-W."/>
            <person name="Zhao X."/>
            <person name="Zhong W.-Y."/>
            <person name="Peng D.-H."/>
            <person name="Ahmad S."/>
            <person name="Lan S."/>
            <person name="Zhang J.-S."/>
            <person name="Tsai W.-C."/>
            <person name="Van De Peer Y."/>
            <person name="Liu Z.-J."/>
        </authorList>
    </citation>
    <scope>NUCLEOTIDE SEQUENCE</scope>
    <source>
        <strain evidence="4">CP</strain>
        <tissue evidence="4">Leaves</tissue>
    </source>
</reference>
<evidence type="ECO:0000313" key="4">
    <source>
        <dbReference type="EMBL" id="KAK1321659.1"/>
    </source>
</evidence>
<dbReference type="PANTHER" id="PTHR48027">
    <property type="entry name" value="HETEROGENEOUS NUCLEAR RIBONUCLEOPROTEIN 87F-RELATED"/>
    <property type="match status" value="1"/>
</dbReference>
<dbReference type="EMBL" id="JAUJYO010000003">
    <property type="protein sequence ID" value="KAK1321659.1"/>
    <property type="molecule type" value="Genomic_DNA"/>
</dbReference>
<dbReference type="Pfam" id="PF00076">
    <property type="entry name" value="RRM_1"/>
    <property type="match status" value="1"/>
</dbReference>
<protein>
    <submittedName>
        <fullName evidence="4">Polyadenylate-binding protein RBP47</fullName>
    </submittedName>
</protein>
<keyword evidence="1 2" id="KW-0694">RNA-binding</keyword>
<organism evidence="4 5">
    <name type="scientific">Acorus calamus</name>
    <name type="common">Sweet flag</name>
    <dbReference type="NCBI Taxonomy" id="4465"/>
    <lineage>
        <taxon>Eukaryota</taxon>
        <taxon>Viridiplantae</taxon>
        <taxon>Streptophyta</taxon>
        <taxon>Embryophyta</taxon>
        <taxon>Tracheophyta</taxon>
        <taxon>Spermatophyta</taxon>
        <taxon>Magnoliopsida</taxon>
        <taxon>Liliopsida</taxon>
        <taxon>Acoraceae</taxon>
        <taxon>Acorus</taxon>
    </lineage>
</organism>
<dbReference type="SUPFAM" id="SSF54928">
    <property type="entry name" value="RNA-binding domain, RBD"/>
    <property type="match status" value="1"/>
</dbReference>
<dbReference type="SMART" id="SM00360">
    <property type="entry name" value="RRM"/>
    <property type="match status" value="1"/>
</dbReference>
<dbReference type="GO" id="GO:0003723">
    <property type="term" value="F:RNA binding"/>
    <property type="evidence" value="ECO:0007669"/>
    <property type="project" value="UniProtKB-UniRule"/>
</dbReference>
<reference evidence="4" key="1">
    <citation type="journal article" date="2023" name="Nat. Commun.">
        <title>Diploid and tetraploid genomes of Acorus and the evolution of monocots.</title>
        <authorList>
            <person name="Ma L."/>
            <person name="Liu K.W."/>
            <person name="Li Z."/>
            <person name="Hsiao Y.Y."/>
            <person name="Qi Y."/>
            <person name="Fu T."/>
            <person name="Tang G.D."/>
            <person name="Zhang D."/>
            <person name="Sun W.H."/>
            <person name="Liu D.K."/>
            <person name="Li Y."/>
            <person name="Chen G.Z."/>
            <person name="Liu X.D."/>
            <person name="Liao X.Y."/>
            <person name="Jiang Y.T."/>
            <person name="Yu X."/>
            <person name="Hao Y."/>
            <person name="Huang J."/>
            <person name="Zhao X.W."/>
            <person name="Ke S."/>
            <person name="Chen Y.Y."/>
            <person name="Wu W.L."/>
            <person name="Hsu J.L."/>
            <person name="Lin Y.F."/>
            <person name="Huang M.D."/>
            <person name="Li C.Y."/>
            <person name="Huang L."/>
            <person name="Wang Z.W."/>
            <person name="Zhao X."/>
            <person name="Zhong W.Y."/>
            <person name="Peng D.H."/>
            <person name="Ahmad S."/>
            <person name="Lan S."/>
            <person name="Zhang J.S."/>
            <person name="Tsai W.C."/>
            <person name="Van de Peer Y."/>
            <person name="Liu Z.J."/>
        </authorList>
    </citation>
    <scope>NUCLEOTIDE SEQUENCE</scope>
    <source>
        <strain evidence="4">CP</strain>
    </source>
</reference>
<dbReference type="InterPro" id="IPR052462">
    <property type="entry name" value="SLIRP/GR-RBP-like"/>
</dbReference>
<keyword evidence="5" id="KW-1185">Reference proteome</keyword>
<name>A0AAV9F903_ACOCL</name>
<evidence type="ECO:0000256" key="1">
    <source>
        <dbReference type="ARBA" id="ARBA00022884"/>
    </source>
</evidence>
<dbReference type="InterPro" id="IPR035979">
    <property type="entry name" value="RBD_domain_sf"/>
</dbReference>
<dbReference type="InterPro" id="IPR000504">
    <property type="entry name" value="RRM_dom"/>
</dbReference>
<dbReference type="PROSITE" id="PS50102">
    <property type="entry name" value="RRM"/>
    <property type="match status" value="1"/>
</dbReference>
<proteinExistence type="predicted"/>
<gene>
    <name evidence="4" type="primary">RBP47</name>
    <name evidence="4" type="ORF">QJS10_CPA03g01542</name>
</gene>
<evidence type="ECO:0000259" key="3">
    <source>
        <dbReference type="PROSITE" id="PS50102"/>
    </source>
</evidence>
<evidence type="ECO:0000313" key="5">
    <source>
        <dbReference type="Proteomes" id="UP001180020"/>
    </source>
</evidence>
<sequence length="83" mass="9566">MLHLKYWNAIVENACLRDRTVFGLSRDTNEIALRDAFKQHGDIVKVRVVCDRVTSNSKRYGFISFTSESEARTAIQKMDGQEK</sequence>
<dbReference type="Proteomes" id="UP001180020">
    <property type="component" value="Unassembled WGS sequence"/>
</dbReference>
<dbReference type="InterPro" id="IPR012677">
    <property type="entry name" value="Nucleotide-bd_a/b_plait_sf"/>
</dbReference>
<evidence type="ECO:0000256" key="2">
    <source>
        <dbReference type="PROSITE-ProRule" id="PRU00176"/>
    </source>
</evidence>